<dbReference type="HOGENOM" id="CLU_941096_0_0_1"/>
<sequence length="296" mass="33309">MPNPACVKCGKSFSRPYDLKRHVATCSPKKCPKCGSIFHTLLALKTHVLTCSPRKCPNCASILPYLVSLLNHVSSDCTACNDDDDGDDSTPSVRARGGNVQNQKKYRLLSVPLQDGVTKRSIYQRPNNDIIMIANNQMYIFNYPHLHLIAQSNIHSVLSRSEGSGDVINAILHSNRGSTYIIYNRSFVNKVNECRGSLVTSTFIGDVSHLFPGIPRNVKTAFQHTNGRLYFKSNDLFYSYNDFIDSVSETIEDPSVLFNIVCNQNTILQQLQKLLNKLTMNLQLEEEAEEEEEEQE</sequence>
<dbReference type="InterPro" id="IPR036375">
    <property type="entry name" value="Hemopexin-like_dom_sf"/>
</dbReference>
<dbReference type="EnsemblMetazoa" id="RPRC011409-RA">
    <property type="protein sequence ID" value="RPRC011409-PA"/>
    <property type="gene ID" value="RPRC011409"/>
</dbReference>
<dbReference type="SUPFAM" id="SSF57667">
    <property type="entry name" value="beta-beta-alpha zinc fingers"/>
    <property type="match status" value="1"/>
</dbReference>
<dbReference type="SUPFAM" id="SSF50923">
    <property type="entry name" value="Hemopexin-like domain"/>
    <property type="match status" value="1"/>
</dbReference>
<dbReference type="Gene3D" id="2.110.10.10">
    <property type="entry name" value="Hemopexin-like domain"/>
    <property type="match status" value="1"/>
</dbReference>
<reference evidence="2" key="1">
    <citation type="submission" date="2015-05" db="UniProtKB">
        <authorList>
            <consortium name="EnsemblMetazoa"/>
        </authorList>
    </citation>
    <scope>IDENTIFICATION</scope>
</reference>
<dbReference type="InterPro" id="IPR036236">
    <property type="entry name" value="Znf_C2H2_sf"/>
</dbReference>
<dbReference type="AlphaFoldDB" id="T1I540"/>
<dbReference type="InterPro" id="IPR013087">
    <property type="entry name" value="Znf_C2H2_type"/>
</dbReference>
<proteinExistence type="predicted"/>
<dbReference type="EMBL" id="ACPB03006962">
    <property type="status" value="NOT_ANNOTATED_CDS"/>
    <property type="molecule type" value="Genomic_DNA"/>
</dbReference>
<name>T1I540_RHOPR</name>
<organism evidence="2 3">
    <name type="scientific">Rhodnius prolixus</name>
    <name type="common">Triatomid bug</name>
    <dbReference type="NCBI Taxonomy" id="13249"/>
    <lineage>
        <taxon>Eukaryota</taxon>
        <taxon>Metazoa</taxon>
        <taxon>Ecdysozoa</taxon>
        <taxon>Arthropoda</taxon>
        <taxon>Hexapoda</taxon>
        <taxon>Insecta</taxon>
        <taxon>Pterygota</taxon>
        <taxon>Neoptera</taxon>
        <taxon>Paraneoptera</taxon>
        <taxon>Hemiptera</taxon>
        <taxon>Heteroptera</taxon>
        <taxon>Panheteroptera</taxon>
        <taxon>Cimicomorpha</taxon>
        <taxon>Reduviidae</taxon>
        <taxon>Triatominae</taxon>
        <taxon>Rhodnius</taxon>
    </lineage>
</organism>
<protein>
    <submittedName>
        <fullName evidence="2">C2H2-type domain-containing protein</fullName>
    </submittedName>
</protein>
<evidence type="ECO:0000256" key="1">
    <source>
        <dbReference type="SAM" id="Coils"/>
    </source>
</evidence>
<feature type="coiled-coil region" evidence="1">
    <location>
        <begin position="268"/>
        <end position="295"/>
    </location>
</feature>
<dbReference type="InParanoid" id="T1I540"/>
<dbReference type="VEuPathDB" id="VectorBase:RPRC011409"/>
<evidence type="ECO:0000313" key="3">
    <source>
        <dbReference type="Proteomes" id="UP000015103"/>
    </source>
</evidence>
<evidence type="ECO:0000313" key="2">
    <source>
        <dbReference type="EnsemblMetazoa" id="RPRC011409-PA"/>
    </source>
</evidence>
<dbReference type="Gene3D" id="3.30.160.60">
    <property type="entry name" value="Classic Zinc Finger"/>
    <property type="match status" value="1"/>
</dbReference>
<dbReference type="PROSITE" id="PS50157">
    <property type="entry name" value="ZINC_FINGER_C2H2_2"/>
    <property type="match status" value="1"/>
</dbReference>
<keyword evidence="1" id="KW-0175">Coiled coil</keyword>
<keyword evidence="3" id="KW-1185">Reference proteome</keyword>
<dbReference type="Proteomes" id="UP000015103">
    <property type="component" value="Unassembled WGS sequence"/>
</dbReference>
<dbReference type="EMBL" id="ACPB03006961">
    <property type="status" value="NOT_ANNOTATED_CDS"/>
    <property type="molecule type" value="Genomic_DNA"/>
</dbReference>
<accession>T1I540</accession>
<dbReference type="Pfam" id="PF00096">
    <property type="entry name" value="zf-C2H2"/>
    <property type="match status" value="1"/>
</dbReference>